<dbReference type="AlphaFoldDB" id="A6TS19"/>
<dbReference type="Gene3D" id="3.40.50.300">
    <property type="entry name" value="P-loop containing nucleotide triphosphate hydrolases"/>
    <property type="match status" value="1"/>
</dbReference>
<evidence type="ECO:0000259" key="2">
    <source>
        <dbReference type="Pfam" id="PF17289"/>
    </source>
</evidence>
<dbReference type="Proteomes" id="UP000001572">
    <property type="component" value="Chromosome"/>
</dbReference>
<evidence type="ECO:0000313" key="3">
    <source>
        <dbReference type="EMBL" id="ABR48987.1"/>
    </source>
</evidence>
<reference evidence="4" key="1">
    <citation type="journal article" date="2016" name="Genome Announc.">
        <title>Complete genome sequence of Alkaliphilus metalliredigens strain QYMF, an alkaliphilic and metal-reducing bacterium isolated from borax-contaminated leachate ponds.</title>
        <authorList>
            <person name="Hwang C."/>
            <person name="Copeland A."/>
            <person name="Lucas S."/>
            <person name="Lapidus A."/>
            <person name="Barry K."/>
            <person name="Detter J.C."/>
            <person name="Glavina Del Rio T."/>
            <person name="Hammon N."/>
            <person name="Israni S."/>
            <person name="Dalin E."/>
            <person name="Tice H."/>
            <person name="Pitluck S."/>
            <person name="Chertkov O."/>
            <person name="Brettin T."/>
            <person name="Bruce D."/>
            <person name="Han C."/>
            <person name="Schmutz J."/>
            <person name="Larimer F."/>
            <person name="Land M.L."/>
            <person name="Hauser L."/>
            <person name="Kyrpides N."/>
            <person name="Mikhailova N."/>
            <person name="Ye Q."/>
            <person name="Zhou J."/>
            <person name="Richardson P."/>
            <person name="Fields M.W."/>
        </authorList>
    </citation>
    <scope>NUCLEOTIDE SEQUENCE [LARGE SCALE GENOMIC DNA]</scope>
    <source>
        <strain evidence="4">QYMF</strain>
    </source>
</reference>
<feature type="domain" description="Terminase large subunit gp17-like C-terminal" evidence="2">
    <location>
        <begin position="352"/>
        <end position="509"/>
    </location>
</feature>
<keyword evidence="4" id="KW-1185">Reference proteome</keyword>
<dbReference type="eggNOG" id="COG4373">
    <property type="taxonomic scope" value="Bacteria"/>
</dbReference>
<dbReference type="OrthoDB" id="9768556at2"/>
<organism evidence="3 4">
    <name type="scientific">Alkaliphilus metalliredigens (strain QYMF)</name>
    <dbReference type="NCBI Taxonomy" id="293826"/>
    <lineage>
        <taxon>Bacteria</taxon>
        <taxon>Bacillati</taxon>
        <taxon>Bacillota</taxon>
        <taxon>Clostridia</taxon>
        <taxon>Peptostreptococcales</taxon>
        <taxon>Natronincolaceae</taxon>
        <taxon>Alkaliphilus</taxon>
    </lineage>
</organism>
<dbReference type="InterPro" id="IPR035421">
    <property type="entry name" value="Terminase_6C"/>
</dbReference>
<protein>
    <recommendedName>
        <fullName evidence="2">Terminase large subunit gp17-like C-terminal domain-containing protein</fullName>
    </recommendedName>
</protein>
<keyword evidence="1" id="KW-1188">Viral release from host cell</keyword>
<dbReference type="STRING" id="293826.Amet_2837"/>
<dbReference type="HOGENOM" id="CLU_038244_0_0_9"/>
<name>A6TS19_ALKMQ</name>
<dbReference type="RefSeq" id="WP_012063958.1">
    <property type="nucleotide sequence ID" value="NC_009633.1"/>
</dbReference>
<sequence length="519" mass="58928">MNNSKGVKSGDKRSKLKIILDSPVLYMENFLKIANKNGKVIPFKLNPQQLKFVEEKSKYNVILKSRQLGFSTLACGLSVYTACTKPNTTSLLLSYSIDSANGIFDKLKQIYYDMPDVLKPALHNNNKKELKFENGSKIVISTCGNKDVARGLTLNGIVHISEMAFMKETIEKQLLAIEQAVSTDGIIIVESTANGLNFFNQFWEKAENQVNMYKPFFFSWIEDRVMFVEEIEQFVEVWKDRHGTLPSVDELEGEELDLYEQGATIEQLVWRRLKISNSSLEQFKQEFPSNSTEAFLTTGNGIFDVNYIAERLRYINKHIAKPKDLPSSLKIGYGKSFLMWERPRVGMKYYCGVDASEGLGQDYSVVEVVDSEGNQVAEYRSNTIKPYKFAEVVDAIGRYYNKAYLVVEKASSGHSVLDRLRHDYKYLNMHKHKEYDARGRKKKKIGFNTTSQTKTMIINDLVEAIETGGLLINSKHVLEEMKVFVADGGKMGAMVGRHDDCVMGIALALHGLKVGMWYV</sequence>
<dbReference type="KEGG" id="amt:Amet_2837"/>
<gene>
    <name evidence="3" type="ordered locus">Amet_2837</name>
</gene>
<dbReference type="EMBL" id="CP000724">
    <property type="protein sequence ID" value="ABR48987.1"/>
    <property type="molecule type" value="Genomic_DNA"/>
</dbReference>
<evidence type="ECO:0000256" key="1">
    <source>
        <dbReference type="ARBA" id="ARBA00022612"/>
    </source>
</evidence>
<evidence type="ECO:0000313" key="4">
    <source>
        <dbReference type="Proteomes" id="UP000001572"/>
    </source>
</evidence>
<accession>A6TS19</accession>
<dbReference type="Pfam" id="PF17289">
    <property type="entry name" value="Terminase_6C"/>
    <property type="match status" value="1"/>
</dbReference>
<dbReference type="InterPro" id="IPR027417">
    <property type="entry name" value="P-loop_NTPase"/>
</dbReference>
<proteinExistence type="predicted"/>
<dbReference type="Gene3D" id="3.30.420.240">
    <property type="match status" value="1"/>
</dbReference>